<keyword evidence="2 5" id="KW-0812">Transmembrane</keyword>
<dbReference type="KEGG" id="tpsc:RBB77_18730"/>
<dbReference type="PANTHER" id="PTHR37422">
    <property type="entry name" value="TEICHURONIC ACID BIOSYNTHESIS PROTEIN TUAE"/>
    <property type="match status" value="1"/>
</dbReference>
<organism evidence="7">
    <name type="scientific">Tunturiibacter psychrotolerans</name>
    <dbReference type="NCBI Taxonomy" id="3069686"/>
    <lineage>
        <taxon>Bacteria</taxon>
        <taxon>Pseudomonadati</taxon>
        <taxon>Acidobacteriota</taxon>
        <taxon>Terriglobia</taxon>
        <taxon>Terriglobales</taxon>
        <taxon>Acidobacteriaceae</taxon>
        <taxon>Tunturiibacter</taxon>
    </lineage>
</organism>
<dbReference type="RefSeq" id="WP_353063304.1">
    <property type="nucleotide sequence ID" value="NZ_CP132942.1"/>
</dbReference>
<protein>
    <submittedName>
        <fullName evidence="7">O-antigen ligase family protein</fullName>
    </submittedName>
</protein>
<comment type="subcellular location">
    <subcellularLocation>
        <location evidence="1">Membrane</location>
        <topology evidence="1">Multi-pass membrane protein</topology>
    </subcellularLocation>
</comment>
<evidence type="ECO:0000259" key="6">
    <source>
        <dbReference type="Pfam" id="PF04932"/>
    </source>
</evidence>
<evidence type="ECO:0000256" key="1">
    <source>
        <dbReference type="ARBA" id="ARBA00004141"/>
    </source>
</evidence>
<keyword evidence="4 5" id="KW-0472">Membrane</keyword>
<dbReference type="GO" id="GO:0016874">
    <property type="term" value="F:ligase activity"/>
    <property type="evidence" value="ECO:0007669"/>
    <property type="project" value="UniProtKB-KW"/>
</dbReference>
<keyword evidence="7" id="KW-0436">Ligase</keyword>
<feature type="transmembrane region" description="Helical" evidence="5">
    <location>
        <begin position="264"/>
        <end position="282"/>
    </location>
</feature>
<dbReference type="AlphaFoldDB" id="A0AAU7ZND6"/>
<feature type="transmembrane region" description="Helical" evidence="5">
    <location>
        <begin position="318"/>
        <end position="336"/>
    </location>
</feature>
<sequence>MAFLSFALLSVIWSDSSLVALKRWFRDLGNYMVILVALSDRRPLEAVRALLRRLFFLLIPLSIVLIKYYPEIGKSWDPWTGIAQYSGATTGKNMLGVLCLVSGLFFFWDTVTRWTDRKERRAKRIMLLNVAFIAMTLWLLYISDSDTSRICLVVGCLVIAAAHSKAVKRRPALLTALIPLAICGYLVLAVGFGINISAMVAELVGRDPTLTDRTKIWSFLLSMKTSTLFGTGYESFWLGPRLEWFWQNAGLGHINEAHNGFLEVYLNLGIIGLSLLGWFLIASYRTICTRLESFSAFGSLTLALWTILLFYSVTEAGFRSGLMWLTFLLGAIVVPARPSGKARILDNSAFGSAGAKEMLSRVPLEVTASLR</sequence>
<name>A0AAU7ZND6_9BACT</name>
<evidence type="ECO:0000313" key="7">
    <source>
        <dbReference type="EMBL" id="XCB32456.1"/>
    </source>
</evidence>
<evidence type="ECO:0000256" key="3">
    <source>
        <dbReference type="ARBA" id="ARBA00022989"/>
    </source>
</evidence>
<dbReference type="Pfam" id="PF04932">
    <property type="entry name" value="Wzy_C"/>
    <property type="match status" value="1"/>
</dbReference>
<evidence type="ECO:0000256" key="5">
    <source>
        <dbReference type="SAM" id="Phobius"/>
    </source>
</evidence>
<feature type="transmembrane region" description="Helical" evidence="5">
    <location>
        <begin position="51"/>
        <end position="69"/>
    </location>
</feature>
<dbReference type="PANTHER" id="PTHR37422:SF13">
    <property type="entry name" value="LIPOPOLYSACCHARIDE BIOSYNTHESIS PROTEIN PA4999-RELATED"/>
    <property type="match status" value="1"/>
</dbReference>
<feature type="transmembrane region" description="Helical" evidence="5">
    <location>
        <begin position="124"/>
        <end position="141"/>
    </location>
</feature>
<feature type="transmembrane region" description="Helical" evidence="5">
    <location>
        <begin position="94"/>
        <end position="112"/>
    </location>
</feature>
<evidence type="ECO:0000256" key="2">
    <source>
        <dbReference type="ARBA" id="ARBA00022692"/>
    </source>
</evidence>
<dbReference type="GO" id="GO:0016020">
    <property type="term" value="C:membrane"/>
    <property type="evidence" value="ECO:0007669"/>
    <property type="project" value="UniProtKB-SubCell"/>
</dbReference>
<feature type="transmembrane region" description="Helical" evidence="5">
    <location>
        <begin position="294"/>
        <end position="312"/>
    </location>
</feature>
<feature type="domain" description="O-antigen ligase-related" evidence="6">
    <location>
        <begin position="132"/>
        <end position="276"/>
    </location>
</feature>
<reference evidence="7" key="2">
    <citation type="journal article" date="2024" name="Environ. Microbiol.">
        <title>Genome analysis and description of Tunturibacter gen. nov. expands the diversity of Terriglobia in tundra soils.</title>
        <authorList>
            <person name="Messyasz A."/>
            <person name="Mannisto M.K."/>
            <person name="Kerkhof L.J."/>
            <person name="Haggblom M.M."/>
        </authorList>
    </citation>
    <scope>NUCLEOTIDE SEQUENCE</scope>
    <source>
        <strain evidence="7">X5P6</strain>
    </source>
</reference>
<accession>A0AAU7ZND6</accession>
<proteinExistence type="predicted"/>
<dbReference type="EMBL" id="CP132942">
    <property type="protein sequence ID" value="XCB32456.1"/>
    <property type="molecule type" value="Genomic_DNA"/>
</dbReference>
<gene>
    <name evidence="7" type="ORF">RBB77_18730</name>
</gene>
<reference evidence="7" key="1">
    <citation type="submission" date="2023-08" db="EMBL/GenBank/DDBJ databases">
        <authorList>
            <person name="Messyasz A."/>
            <person name="Mannisto M.K."/>
            <person name="Kerkhof L.J."/>
            <person name="Haggblom M."/>
        </authorList>
    </citation>
    <scope>NUCLEOTIDE SEQUENCE</scope>
    <source>
        <strain evidence="7">X5P6</strain>
    </source>
</reference>
<dbReference type="InterPro" id="IPR051533">
    <property type="entry name" value="WaaL-like"/>
</dbReference>
<feature type="transmembrane region" description="Helical" evidence="5">
    <location>
        <begin position="176"/>
        <end position="201"/>
    </location>
</feature>
<dbReference type="InterPro" id="IPR007016">
    <property type="entry name" value="O-antigen_ligase-rel_domated"/>
</dbReference>
<keyword evidence="3 5" id="KW-1133">Transmembrane helix</keyword>
<evidence type="ECO:0000256" key="4">
    <source>
        <dbReference type="ARBA" id="ARBA00023136"/>
    </source>
</evidence>